<comment type="subcellular location">
    <subcellularLocation>
        <location evidence="1">Membrane</location>
    </subcellularLocation>
</comment>
<evidence type="ECO:0000256" key="2">
    <source>
        <dbReference type="ARBA" id="ARBA00022617"/>
    </source>
</evidence>
<keyword evidence="9" id="KW-1185">Reference proteome</keyword>
<dbReference type="Gene3D" id="1.20.1300.10">
    <property type="entry name" value="Fumarate reductase/succinate dehydrogenase, transmembrane subunit"/>
    <property type="match status" value="1"/>
</dbReference>
<keyword evidence="2" id="KW-0349">Heme</keyword>
<keyword evidence="5" id="KW-1133">Transmembrane helix</keyword>
<evidence type="ECO:0000313" key="8">
    <source>
        <dbReference type="EMBL" id="GAA2112850.1"/>
    </source>
</evidence>
<protein>
    <submittedName>
        <fullName evidence="8">Succinate dehydrogenase cytochrome b subunit</fullName>
    </submittedName>
</protein>
<evidence type="ECO:0000256" key="3">
    <source>
        <dbReference type="ARBA" id="ARBA00022692"/>
    </source>
</evidence>
<evidence type="ECO:0000256" key="1">
    <source>
        <dbReference type="ARBA" id="ARBA00004370"/>
    </source>
</evidence>
<reference evidence="9" key="1">
    <citation type="journal article" date="2019" name="Int. J. Syst. Evol. Microbiol.">
        <title>The Global Catalogue of Microorganisms (GCM) 10K type strain sequencing project: providing services to taxonomists for standard genome sequencing and annotation.</title>
        <authorList>
            <consortium name="The Broad Institute Genomics Platform"/>
            <consortium name="The Broad Institute Genome Sequencing Center for Infectious Disease"/>
            <person name="Wu L."/>
            <person name="Ma J."/>
        </authorList>
    </citation>
    <scope>NUCLEOTIDE SEQUENCE [LARGE SCALE GENOMIC DNA]</scope>
    <source>
        <strain evidence="9">JCM 15914</strain>
    </source>
</reference>
<keyword evidence="3" id="KW-0812">Transmembrane</keyword>
<evidence type="ECO:0000256" key="5">
    <source>
        <dbReference type="ARBA" id="ARBA00022989"/>
    </source>
</evidence>
<evidence type="ECO:0000256" key="4">
    <source>
        <dbReference type="ARBA" id="ARBA00022723"/>
    </source>
</evidence>
<comment type="caution">
    <text evidence="8">The sequence shown here is derived from an EMBL/GenBank/DDBJ whole genome shotgun (WGS) entry which is preliminary data.</text>
</comment>
<proteinExistence type="predicted"/>
<keyword evidence="4" id="KW-0479">Metal-binding</keyword>
<organism evidence="8 9">
    <name type="scientific">Kocuria atrinae</name>
    <dbReference type="NCBI Taxonomy" id="592377"/>
    <lineage>
        <taxon>Bacteria</taxon>
        <taxon>Bacillati</taxon>
        <taxon>Actinomycetota</taxon>
        <taxon>Actinomycetes</taxon>
        <taxon>Micrococcales</taxon>
        <taxon>Micrococcaceae</taxon>
        <taxon>Kocuria</taxon>
    </lineage>
</organism>
<dbReference type="Pfam" id="PF01127">
    <property type="entry name" value="Sdh_cyt"/>
    <property type="match status" value="1"/>
</dbReference>
<accession>A0ABP5J7U5</accession>
<evidence type="ECO:0000256" key="7">
    <source>
        <dbReference type="ARBA" id="ARBA00023136"/>
    </source>
</evidence>
<keyword evidence="7" id="KW-0472">Membrane</keyword>
<evidence type="ECO:0000256" key="6">
    <source>
        <dbReference type="ARBA" id="ARBA00023004"/>
    </source>
</evidence>
<dbReference type="SUPFAM" id="SSF81343">
    <property type="entry name" value="Fumarate reductase respiratory complex transmembrane subunits"/>
    <property type="match status" value="1"/>
</dbReference>
<gene>
    <name evidence="8" type="ORF">GCM10009824_09140</name>
</gene>
<dbReference type="RefSeq" id="WP_344223930.1">
    <property type="nucleotide sequence ID" value="NZ_BAAAQA010000008.1"/>
</dbReference>
<keyword evidence="6" id="KW-0408">Iron</keyword>
<dbReference type="EMBL" id="BAAAQA010000008">
    <property type="protein sequence ID" value="GAA2112850.1"/>
    <property type="molecule type" value="Genomic_DNA"/>
</dbReference>
<dbReference type="Proteomes" id="UP001500166">
    <property type="component" value="Unassembled WGS sequence"/>
</dbReference>
<evidence type="ECO:0000313" key="9">
    <source>
        <dbReference type="Proteomes" id="UP001500166"/>
    </source>
</evidence>
<sequence length="267" mass="28638">MNPAAQPSTDTADSTPKPSAWEVMFKDATNAELKLAMAASGTILSLFTAGHMAGNMQVYLGRKHYNEYAEFLRTVGAPVLPRNSVLWVVRVGLLASATSHIMAGTELTLRAMRAERHTVQSTIQDFKLQLTGKQRRRPRGRRRSVPQIIARSMRSTGVVLGLFTAYHVADLTVGARPAASSKHRHGDAYGNLVASLSRPSVAFFYTASMAALAGHMIHGVRTAAMDAGFTTTEQRAQLTEAVAKLVGTAVALGNVTIPAAVQAKVVR</sequence>
<dbReference type="InterPro" id="IPR000701">
    <property type="entry name" value="SuccDH_FuR_B_TM-su"/>
</dbReference>
<dbReference type="InterPro" id="IPR034804">
    <property type="entry name" value="SQR/QFR_C/D"/>
</dbReference>
<name>A0ABP5J7U5_9MICC</name>
<dbReference type="CDD" id="cd03498">
    <property type="entry name" value="SQR_TypeB_2_TM"/>
    <property type="match status" value="1"/>
</dbReference>